<evidence type="ECO:0000259" key="2">
    <source>
        <dbReference type="Pfam" id="PF14341"/>
    </source>
</evidence>
<keyword evidence="1" id="KW-0812">Transmembrane</keyword>
<dbReference type="Proteomes" id="UP000521199">
    <property type="component" value="Unassembled WGS sequence"/>
</dbReference>
<organism evidence="3 4">
    <name type="scientific">Chiayiivirga flava</name>
    <dbReference type="NCBI Taxonomy" id="659595"/>
    <lineage>
        <taxon>Bacteria</taxon>
        <taxon>Pseudomonadati</taxon>
        <taxon>Pseudomonadota</taxon>
        <taxon>Gammaproteobacteria</taxon>
        <taxon>Lysobacterales</taxon>
        <taxon>Lysobacteraceae</taxon>
        <taxon>Chiayiivirga</taxon>
    </lineage>
</organism>
<comment type="caution">
    <text evidence="3">The sequence shown here is derived from an EMBL/GenBank/DDBJ whole genome shotgun (WGS) entry which is preliminary data.</text>
</comment>
<dbReference type="InterPro" id="IPR025746">
    <property type="entry name" value="PilX_N_dom"/>
</dbReference>
<accession>A0A7W8D7I9</accession>
<reference evidence="3 4" key="1">
    <citation type="submission" date="2020-08" db="EMBL/GenBank/DDBJ databases">
        <title>Genomic Encyclopedia of Type Strains, Phase IV (KMG-IV): sequencing the most valuable type-strain genomes for metagenomic binning, comparative biology and taxonomic classification.</title>
        <authorList>
            <person name="Goeker M."/>
        </authorList>
    </citation>
    <scope>NUCLEOTIDE SEQUENCE [LARGE SCALE GENOMIC DNA]</scope>
    <source>
        <strain evidence="3 4">DSM 24163</strain>
    </source>
</reference>
<proteinExistence type="predicted"/>
<keyword evidence="1" id="KW-0472">Membrane</keyword>
<feature type="domain" description="Type 4 fimbrial biogenesis protein PilX N-terminal" evidence="2">
    <location>
        <begin position="14"/>
        <end position="61"/>
    </location>
</feature>
<sequence>MNHPVPPPHARGQRGAALFVALMLLVIVSILGVSVAQVTALQERMASNYRVDDLAFQSADGFLRARELDISARLSADKSADCRPDPSIGGANMIPTWKEGATVSESAFESMQGDFGAGRSSGMVGNLDTAIGEVSAGSWQCLMFRVAAVGVGVDDEDAADASARTIVQSTYILE</sequence>
<name>A0A7W8D7I9_9GAMM</name>
<evidence type="ECO:0000313" key="3">
    <source>
        <dbReference type="EMBL" id="MBB5209369.1"/>
    </source>
</evidence>
<dbReference type="AlphaFoldDB" id="A0A7W8D7I9"/>
<dbReference type="Pfam" id="PF14341">
    <property type="entry name" value="PilX_N"/>
    <property type="match status" value="1"/>
</dbReference>
<evidence type="ECO:0000256" key="1">
    <source>
        <dbReference type="SAM" id="Phobius"/>
    </source>
</evidence>
<protein>
    <submittedName>
        <fullName evidence="3">Type IV pilus assembly protein PilX</fullName>
    </submittedName>
</protein>
<feature type="transmembrane region" description="Helical" evidence="1">
    <location>
        <begin position="16"/>
        <end position="41"/>
    </location>
</feature>
<keyword evidence="4" id="KW-1185">Reference proteome</keyword>
<dbReference type="EMBL" id="JACHHP010000006">
    <property type="protein sequence ID" value="MBB5209369.1"/>
    <property type="molecule type" value="Genomic_DNA"/>
</dbReference>
<dbReference type="RefSeq" id="WP_183961915.1">
    <property type="nucleotide sequence ID" value="NZ_JACHHP010000006.1"/>
</dbReference>
<gene>
    <name evidence="3" type="ORF">HNQ52_002938</name>
</gene>
<keyword evidence="1" id="KW-1133">Transmembrane helix</keyword>
<evidence type="ECO:0000313" key="4">
    <source>
        <dbReference type="Proteomes" id="UP000521199"/>
    </source>
</evidence>